<dbReference type="Gene3D" id="3.40.50.1110">
    <property type="entry name" value="SGNH hydrolase"/>
    <property type="match status" value="1"/>
</dbReference>
<dbReference type="eggNOG" id="COG2755">
    <property type="taxonomic scope" value="Bacteria"/>
</dbReference>
<gene>
    <name evidence="2" type="ORF">BACPEC_02313</name>
</gene>
<feature type="transmembrane region" description="Helical" evidence="1">
    <location>
        <begin position="7"/>
        <end position="28"/>
    </location>
</feature>
<accession>B7AUB5</accession>
<dbReference type="InterPro" id="IPR036514">
    <property type="entry name" value="SGNH_hydro_sf"/>
</dbReference>
<evidence type="ECO:0000313" key="2">
    <source>
        <dbReference type="EMBL" id="EEC55806.1"/>
    </source>
</evidence>
<protein>
    <submittedName>
        <fullName evidence="2">Uncharacterized protein</fullName>
    </submittedName>
</protein>
<proteinExistence type="predicted"/>
<keyword evidence="3" id="KW-1185">Reference proteome</keyword>
<reference evidence="2 3" key="2">
    <citation type="submission" date="2008-11" db="EMBL/GenBank/DDBJ databases">
        <authorList>
            <person name="Fulton L."/>
            <person name="Clifton S."/>
            <person name="Fulton B."/>
            <person name="Xu J."/>
            <person name="Minx P."/>
            <person name="Pepin K.H."/>
            <person name="Johnson M."/>
            <person name="Bhonagiri V."/>
            <person name="Nash W.E."/>
            <person name="Mardis E.R."/>
            <person name="Wilson R.K."/>
        </authorList>
    </citation>
    <scope>NUCLEOTIDE SEQUENCE [LARGE SCALE GENOMIC DNA]</scope>
    <source>
        <strain evidence="2 3">ATCC 43243</strain>
    </source>
</reference>
<keyword evidence="1" id="KW-1133">Transmembrane helix</keyword>
<dbReference type="AlphaFoldDB" id="B7AUB5"/>
<comment type="caution">
    <text evidence="2">The sequence shown here is derived from an EMBL/GenBank/DDBJ whole genome shotgun (WGS) entry which is preliminary data.</text>
</comment>
<dbReference type="HOGENOM" id="CLU_764314_0_0_9"/>
<sequence>MLIRKILRAAAFCLTFIILMYTINFIFWDDIHALSRLTMSEMYNYNGNIDTVVLGSSYVVHGFNPKIADEVSGAHTYNAATKLQAPDGSYYMLKEIIKHHKVSTVYIDCNNVIMSQFKSVNYGANSIISVYMKPSLDKYRFVYESGGGEALLKNAFPFLIRKKLNFIPIIKAKLTDGYKPGNYRYVNLDDEEYAGLGYVIKDGVMKDDDNYESIWDIDPSEPLTEFSRYNLKRIADLCRENNIRLVLMTVPVASEMVRRTDNVQVYIDAVQAFADENNIEYHNYNLARSRYCLMKISDYSDKEHLNDTGAANFTRQFMQTETALANGTLTKADVFYDSISDKMEYDPGESVRYYRDLKDKHE</sequence>
<organism evidence="2 3">
    <name type="scientific">[Bacteroides] pectinophilus ATCC 43243</name>
    <dbReference type="NCBI Taxonomy" id="483218"/>
    <lineage>
        <taxon>Bacteria</taxon>
        <taxon>Bacillati</taxon>
        <taxon>Bacillota</taxon>
        <taxon>Clostridia</taxon>
        <taxon>Eubacteriales</taxon>
    </lineage>
</organism>
<dbReference type="STRING" id="483218.BACPEC_02313"/>
<keyword evidence="1" id="KW-0812">Transmembrane</keyword>
<evidence type="ECO:0000313" key="3">
    <source>
        <dbReference type="Proteomes" id="UP000003136"/>
    </source>
</evidence>
<dbReference type="SUPFAM" id="SSF52266">
    <property type="entry name" value="SGNH hydrolase"/>
    <property type="match status" value="1"/>
</dbReference>
<evidence type="ECO:0000256" key="1">
    <source>
        <dbReference type="SAM" id="Phobius"/>
    </source>
</evidence>
<keyword evidence="1" id="KW-0472">Membrane</keyword>
<reference evidence="2 3" key="1">
    <citation type="submission" date="2008-11" db="EMBL/GenBank/DDBJ databases">
        <title>Draft genome sequence of Bacteroides pectinophilus (ATCC 43243).</title>
        <authorList>
            <person name="Sudarsanam P."/>
            <person name="Ley R."/>
            <person name="Guruge J."/>
            <person name="Turnbaugh P.J."/>
            <person name="Mahowald M."/>
            <person name="Liep D."/>
            <person name="Gordon J."/>
        </authorList>
    </citation>
    <scope>NUCLEOTIDE SEQUENCE [LARGE SCALE GENOMIC DNA]</scope>
    <source>
        <strain evidence="2 3">ATCC 43243</strain>
    </source>
</reference>
<dbReference type="EMBL" id="ABVQ01000037">
    <property type="protein sequence ID" value="EEC55806.1"/>
    <property type="molecule type" value="Genomic_DNA"/>
</dbReference>
<name>B7AUB5_9FIRM</name>
<dbReference type="Proteomes" id="UP000003136">
    <property type="component" value="Unassembled WGS sequence"/>
</dbReference>